<keyword evidence="4 8" id="KW-0812">Transmembrane</keyword>
<sequence>MAPSMGRVPREVLAAGLGAVCVDGLFNPLAVVMARSQLEPGASPAQIARRSLGAAGLLRGLVLPGLLPMCLKGLCSSGCRVGLYPAIRDRMPGDGLLARACAGATSGVIGVTVFSPFEMVRVRMVSGSPYPSTAAAFVAVAREAGSPAGLWRGVGPHAACSSLFSGVQLASYDSAKRLLRRSRGAEEGPALHMAASFLSGLCAQVASHPAATVKTVLMDRRAASGRGAGAVGTLLELLSQGGVGRLYPGLLPALAFKAPAAMVYMPVVEQFRARVFCVGYL</sequence>
<comment type="similarity">
    <text evidence="2 9">Belongs to the mitochondrial carrier (TC 2.A.29) family.</text>
</comment>
<dbReference type="InterPro" id="IPR018108">
    <property type="entry name" value="MCP_transmembrane"/>
</dbReference>
<keyword evidence="3 9" id="KW-0813">Transport</keyword>
<comment type="caution">
    <text evidence="10">The sequence shown here is derived from an EMBL/GenBank/DDBJ whole genome shotgun (WGS) entry which is preliminary data.</text>
</comment>
<keyword evidence="5" id="KW-0677">Repeat</keyword>
<evidence type="ECO:0000313" key="11">
    <source>
        <dbReference type="Proteomes" id="UP001189429"/>
    </source>
</evidence>
<keyword evidence="6" id="KW-1133">Transmembrane helix</keyword>
<evidence type="ECO:0000256" key="4">
    <source>
        <dbReference type="ARBA" id="ARBA00022692"/>
    </source>
</evidence>
<evidence type="ECO:0000256" key="3">
    <source>
        <dbReference type="ARBA" id="ARBA00022448"/>
    </source>
</evidence>
<evidence type="ECO:0000256" key="7">
    <source>
        <dbReference type="ARBA" id="ARBA00023136"/>
    </source>
</evidence>
<keyword evidence="7 8" id="KW-0472">Membrane</keyword>
<reference evidence="10" key="1">
    <citation type="submission" date="2023-10" db="EMBL/GenBank/DDBJ databases">
        <authorList>
            <person name="Chen Y."/>
            <person name="Shah S."/>
            <person name="Dougan E. K."/>
            <person name="Thang M."/>
            <person name="Chan C."/>
        </authorList>
    </citation>
    <scope>NUCLEOTIDE SEQUENCE [LARGE SCALE GENOMIC DNA]</scope>
</reference>
<evidence type="ECO:0000256" key="5">
    <source>
        <dbReference type="ARBA" id="ARBA00022737"/>
    </source>
</evidence>
<evidence type="ECO:0000256" key="2">
    <source>
        <dbReference type="ARBA" id="ARBA00006375"/>
    </source>
</evidence>
<dbReference type="Gene3D" id="1.50.40.10">
    <property type="entry name" value="Mitochondrial carrier domain"/>
    <property type="match status" value="1"/>
</dbReference>
<dbReference type="InterPro" id="IPR050391">
    <property type="entry name" value="Mito_Metabolite_Transporter"/>
</dbReference>
<dbReference type="Pfam" id="PF00153">
    <property type="entry name" value="Mito_carr"/>
    <property type="match status" value="2"/>
</dbReference>
<proteinExistence type="inferred from homology"/>
<dbReference type="InterPro" id="IPR023395">
    <property type="entry name" value="MCP_dom_sf"/>
</dbReference>
<feature type="repeat" description="Solcar" evidence="8">
    <location>
        <begin position="187"/>
        <end position="274"/>
    </location>
</feature>
<feature type="repeat" description="Solcar" evidence="8">
    <location>
        <begin position="94"/>
        <end position="178"/>
    </location>
</feature>
<keyword evidence="11" id="KW-1185">Reference proteome</keyword>
<organism evidence="10 11">
    <name type="scientific">Prorocentrum cordatum</name>
    <dbReference type="NCBI Taxonomy" id="2364126"/>
    <lineage>
        <taxon>Eukaryota</taxon>
        <taxon>Sar</taxon>
        <taxon>Alveolata</taxon>
        <taxon>Dinophyceae</taxon>
        <taxon>Prorocentrales</taxon>
        <taxon>Prorocentraceae</taxon>
        <taxon>Prorocentrum</taxon>
    </lineage>
</organism>
<dbReference type="PROSITE" id="PS50920">
    <property type="entry name" value="SOLCAR"/>
    <property type="match status" value="2"/>
</dbReference>
<dbReference type="EMBL" id="CAUYUJ010002714">
    <property type="protein sequence ID" value="CAK0802048.1"/>
    <property type="molecule type" value="Genomic_DNA"/>
</dbReference>
<dbReference type="Proteomes" id="UP001189429">
    <property type="component" value="Unassembled WGS sequence"/>
</dbReference>
<evidence type="ECO:0000313" key="10">
    <source>
        <dbReference type="EMBL" id="CAK0802048.1"/>
    </source>
</evidence>
<evidence type="ECO:0000256" key="1">
    <source>
        <dbReference type="ARBA" id="ARBA00004141"/>
    </source>
</evidence>
<comment type="subcellular location">
    <subcellularLocation>
        <location evidence="1">Membrane</location>
        <topology evidence="1">Multi-pass membrane protein</topology>
    </subcellularLocation>
</comment>
<name>A0ABN9Q8B6_9DINO</name>
<dbReference type="SUPFAM" id="SSF103506">
    <property type="entry name" value="Mitochondrial carrier"/>
    <property type="match status" value="1"/>
</dbReference>
<accession>A0ABN9Q8B6</accession>
<evidence type="ECO:0000256" key="8">
    <source>
        <dbReference type="PROSITE-ProRule" id="PRU00282"/>
    </source>
</evidence>
<evidence type="ECO:0000256" key="9">
    <source>
        <dbReference type="RuleBase" id="RU000488"/>
    </source>
</evidence>
<dbReference type="PANTHER" id="PTHR45618">
    <property type="entry name" value="MITOCHONDRIAL DICARBOXYLATE CARRIER-RELATED"/>
    <property type="match status" value="1"/>
</dbReference>
<gene>
    <name evidence="10" type="ORF">PCOR1329_LOCUS9685</name>
</gene>
<protein>
    <submittedName>
        <fullName evidence="10">Uncharacterized protein</fullName>
    </submittedName>
</protein>
<evidence type="ECO:0000256" key="6">
    <source>
        <dbReference type="ARBA" id="ARBA00022989"/>
    </source>
</evidence>